<feature type="domain" description="Thioester reductase (TE)" evidence="12">
    <location>
        <begin position="24"/>
        <end position="292"/>
    </location>
</feature>
<dbReference type="GO" id="GO:0005777">
    <property type="term" value="C:peroxisome"/>
    <property type="evidence" value="ECO:0007669"/>
    <property type="project" value="TreeGrafter"/>
</dbReference>
<feature type="transmembrane region" description="Helical" evidence="10">
    <location>
        <begin position="481"/>
        <end position="499"/>
    </location>
</feature>
<dbReference type="InterPro" id="IPR036291">
    <property type="entry name" value="NAD(P)-bd_dom_sf"/>
</dbReference>
<keyword evidence="7 10" id="KW-0443">Lipid metabolism</keyword>
<reference evidence="13" key="1">
    <citation type="journal article" date="2020" name="G3 (Bethesda)">
        <title>High-Quality Assemblies for Three Invasive Social Wasps from the &lt;i&gt;Vespula&lt;/i&gt; Genus.</title>
        <authorList>
            <person name="Harrop T.W.R."/>
            <person name="Guhlin J."/>
            <person name="McLaughlin G.M."/>
            <person name="Permina E."/>
            <person name="Stockwell P."/>
            <person name="Gilligan J."/>
            <person name="Le Lec M.F."/>
            <person name="Gruber M.A.M."/>
            <person name="Quinn O."/>
            <person name="Lovegrove M."/>
            <person name="Duncan E.J."/>
            <person name="Remnant E.J."/>
            <person name="Van Eeckhoven J."/>
            <person name="Graham B."/>
            <person name="Knapp R.A."/>
            <person name="Langford K.W."/>
            <person name="Kronenberg Z."/>
            <person name="Press M.O."/>
            <person name="Eacker S.M."/>
            <person name="Wilson-Rankin E.E."/>
            <person name="Purcell J."/>
            <person name="Lester P.J."/>
            <person name="Dearden P.K."/>
        </authorList>
    </citation>
    <scope>NUCLEOTIDE SEQUENCE</scope>
    <source>
        <strain evidence="13">Volc-1</strain>
    </source>
</reference>
<dbReference type="GO" id="GO:0035336">
    <property type="term" value="P:long-chain fatty-acyl-CoA metabolic process"/>
    <property type="evidence" value="ECO:0007669"/>
    <property type="project" value="TreeGrafter"/>
</dbReference>
<evidence type="ECO:0000256" key="4">
    <source>
        <dbReference type="ARBA" id="ARBA00022692"/>
    </source>
</evidence>
<evidence type="ECO:0000256" key="7">
    <source>
        <dbReference type="ARBA" id="ARBA00023098"/>
    </source>
</evidence>
<dbReference type="Gene3D" id="3.40.50.720">
    <property type="entry name" value="NAD(P)-binding Rossmann-like Domain"/>
    <property type="match status" value="1"/>
</dbReference>
<keyword evidence="3 10" id="KW-0444">Lipid biosynthesis</keyword>
<comment type="caution">
    <text evidence="13">The sequence shown here is derived from an EMBL/GenBank/DDBJ whole genome shotgun (WGS) entry which is preliminary data.</text>
</comment>
<keyword evidence="10" id="KW-0560">Oxidoreductase</keyword>
<dbReference type="GO" id="GO:0016020">
    <property type="term" value="C:membrane"/>
    <property type="evidence" value="ECO:0007669"/>
    <property type="project" value="UniProtKB-SubCell"/>
</dbReference>
<keyword evidence="4 10" id="KW-0812">Transmembrane</keyword>
<evidence type="ECO:0000256" key="3">
    <source>
        <dbReference type="ARBA" id="ARBA00022516"/>
    </source>
</evidence>
<organism evidence="13 14">
    <name type="scientific">Vespula pensylvanica</name>
    <name type="common">Western yellow jacket</name>
    <name type="synonym">Wasp</name>
    <dbReference type="NCBI Taxonomy" id="30213"/>
    <lineage>
        <taxon>Eukaryota</taxon>
        <taxon>Metazoa</taxon>
        <taxon>Ecdysozoa</taxon>
        <taxon>Arthropoda</taxon>
        <taxon>Hexapoda</taxon>
        <taxon>Insecta</taxon>
        <taxon>Pterygota</taxon>
        <taxon>Neoptera</taxon>
        <taxon>Endopterygota</taxon>
        <taxon>Hymenoptera</taxon>
        <taxon>Apocrita</taxon>
        <taxon>Aculeata</taxon>
        <taxon>Vespoidea</taxon>
        <taxon>Vespidae</taxon>
        <taxon>Vespinae</taxon>
        <taxon>Vespula</taxon>
    </lineage>
</organism>
<dbReference type="CDD" id="cd05236">
    <property type="entry name" value="FAR-N_SDR_e"/>
    <property type="match status" value="1"/>
</dbReference>
<keyword evidence="14" id="KW-1185">Reference proteome</keyword>
<dbReference type="EMBL" id="JACSDY010000006">
    <property type="protein sequence ID" value="KAF7425111.1"/>
    <property type="molecule type" value="Genomic_DNA"/>
</dbReference>
<comment type="similarity">
    <text evidence="2 10">Belongs to the fatty acyl-CoA reductase family.</text>
</comment>
<evidence type="ECO:0000259" key="11">
    <source>
        <dbReference type="Pfam" id="PF03015"/>
    </source>
</evidence>
<dbReference type="GO" id="GO:0102965">
    <property type="term" value="F:alcohol-forming long-chain fatty acyl-CoA reductase activity"/>
    <property type="evidence" value="ECO:0007669"/>
    <property type="project" value="UniProtKB-EC"/>
</dbReference>
<dbReference type="PANTHER" id="PTHR11011">
    <property type="entry name" value="MALE STERILITY PROTEIN 2-RELATED"/>
    <property type="match status" value="1"/>
</dbReference>
<feature type="transmembrane region" description="Helical" evidence="10">
    <location>
        <begin position="396"/>
        <end position="414"/>
    </location>
</feature>
<comment type="function">
    <text evidence="10">Catalyzes the reduction of fatty acyl-CoA to fatty alcohols.</text>
</comment>
<evidence type="ECO:0000256" key="9">
    <source>
        <dbReference type="ARBA" id="ARBA00052530"/>
    </source>
</evidence>
<accession>A0A834U9X6</accession>
<keyword evidence="8 10" id="KW-0472">Membrane</keyword>
<dbReference type="FunFam" id="3.40.50.720:FF:000143">
    <property type="entry name" value="Fatty acyl-CoA reductase"/>
    <property type="match status" value="1"/>
</dbReference>
<proteinExistence type="inferred from homology"/>
<dbReference type="CDD" id="cd09071">
    <property type="entry name" value="FAR_C"/>
    <property type="match status" value="1"/>
</dbReference>
<evidence type="ECO:0000313" key="14">
    <source>
        <dbReference type="Proteomes" id="UP000600918"/>
    </source>
</evidence>
<dbReference type="PANTHER" id="PTHR11011:SF24">
    <property type="entry name" value="FATTY ACYL-COA REDUCTASE"/>
    <property type="match status" value="1"/>
</dbReference>
<evidence type="ECO:0000256" key="5">
    <source>
        <dbReference type="ARBA" id="ARBA00022857"/>
    </source>
</evidence>
<sequence>MMEEQNERKSETIPEFFAGRSVFITGGTGFLGKVLIEKLLRSCPDIKELFILMRPKKNMLIEERLEKMFTLPLFDKLREINPSAYKKVIPINGNVTEKDLGLDPIEKQVLIDKVSIIFHVAANVRFDDSLRTAIFSNTRSTRDLCILAKNMKKLVAFIHISSTYAHCDKSCVNETIYPAEIDWRKTIDMAENVDDHILRILTAKYIGSLPNTYIFSKKLAENVIDDFSDQLPCVIIRPSIVITTKDDPIPGWVDNYNGPGGLMVGGGKGLLRILYADPKKELDYIPVDITIKCFIISAYIRGQTTVTANPKPMVYNASSYNIKKLSIQDVVTLSLEVNQKNPLENAIWYPNLSITSCYIYYYINALLFQILPALILDRMLKFAGHKPMVLKLQRKVFVSNISLCYFMMNYWKFYNNNMFSLVSKIPAVDKGNFGFNYFEYNIHDFLLISLRGGKQYLLNEDMNKVDENLRALNKLWWIDKISKACFLLLFSWVFVKMGLHNYLMNTMYSL</sequence>
<comment type="catalytic activity">
    <reaction evidence="9 10">
        <text>a long-chain fatty acyl-CoA + 2 NADPH + 2 H(+) = a long-chain primary fatty alcohol + 2 NADP(+) + CoA</text>
        <dbReference type="Rhea" id="RHEA:52716"/>
        <dbReference type="ChEBI" id="CHEBI:15378"/>
        <dbReference type="ChEBI" id="CHEBI:57287"/>
        <dbReference type="ChEBI" id="CHEBI:57783"/>
        <dbReference type="ChEBI" id="CHEBI:58349"/>
        <dbReference type="ChEBI" id="CHEBI:77396"/>
        <dbReference type="ChEBI" id="CHEBI:83139"/>
        <dbReference type="EC" id="1.2.1.84"/>
    </reaction>
</comment>
<dbReference type="Pfam" id="PF03015">
    <property type="entry name" value="Sterile"/>
    <property type="match status" value="1"/>
</dbReference>
<dbReference type="InterPro" id="IPR013120">
    <property type="entry name" value="FAR_NAD-bd"/>
</dbReference>
<dbReference type="Proteomes" id="UP000600918">
    <property type="component" value="Unassembled WGS sequence"/>
</dbReference>
<name>A0A834U9X6_VESPE</name>
<dbReference type="InterPro" id="IPR026055">
    <property type="entry name" value="FAR"/>
</dbReference>
<dbReference type="GO" id="GO:0080019">
    <property type="term" value="F:alcohol-forming very long-chain fatty acyl-CoA reductase activity"/>
    <property type="evidence" value="ECO:0007669"/>
    <property type="project" value="InterPro"/>
</dbReference>
<protein>
    <recommendedName>
        <fullName evidence="10">Fatty acyl-CoA reductase</fullName>
        <ecNumber evidence="10">1.2.1.84</ecNumber>
    </recommendedName>
</protein>
<feature type="transmembrane region" description="Helical" evidence="10">
    <location>
        <begin position="358"/>
        <end position="376"/>
    </location>
</feature>
<feature type="domain" description="Fatty acyl-CoA reductase C-terminal" evidence="11">
    <location>
        <begin position="368"/>
        <end position="460"/>
    </location>
</feature>
<evidence type="ECO:0000313" key="13">
    <source>
        <dbReference type="EMBL" id="KAF7425111.1"/>
    </source>
</evidence>
<keyword evidence="6 10" id="KW-1133">Transmembrane helix</keyword>
<gene>
    <name evidence="13" type="ORF">H0235_007549</name>
</gene>
<evidence type="ECO:0000256" key="8">
    <source>
        <dbReference type="ARBA" id="ARBA00023136"/>
    </source>
</evidence>
<evidence type="ECO:0000256" key="2">
    <source>
        <dbReference type="ARBA" id="ARBA00005928"/>
    </source>
</evidence>
<evidence type="ECO:0000259" key="12">
    <source>
        <dbReference type="Pfam" id="PF07993"/>
    </source>
</evidence>
<dbReference type="InterPro" id="IPR033640">
    <property type="entry name" value="FAR_C"/>
</dbReference>
<dbReference type="SUPFAM" id="SSF51735">
    <property type="entry name" value="NAD(P)-binding Rossmann-fold domains"/>
    <property type="match status" value="1"/>
</dbReference>
<evidence type="ECO:0000256" key="6">
    <source>
        <dbReference type="ARBA" id="ARBA00022989"/>
    </source>
</evidence>
<keyword evidence="5 10" id="KW-0521">NADP</keyword>
<comment type="subcellular location">
    <subcellularLocation>
        <location evidence="1">Membrane</location>
        <topology evidence="1">Multi-pass membrane protein</topology>
    </subcellularLocation>
</comment>
<dbReference type="EC" id="1.2.1.84" evidence="10"/>
<dbReference type="Pfam" id="PF07993">
    <property type="entry name" value="NAD_binding_4"/>
    <property type="match status" value="1"/>
</dbReference>
<evidence type="ECO:0000256" key="10">
    <source>
        <dbReference type="RuleBase" id="RU363097"/>
    </source>
</evidence>
<evidence type="ECO:0000256" key="1">
    <source>
        <dbReference type="ARBA" id="ARBA00004141"/>
    </source>
</evidence>
<dbReference type="AlphaFoldDB" id="A0A834U9X6"/>